<keyword evidence="1 2" id="KW-0645">Protease</keyword>
<evidence type="ECO:0000256" key="2">
    <source>
        <dbReference type="RuleBase" id="RU361183"/>
    </source>
</evidence>
<evidence type="ECO:0000313" key="5">
    <source>
        <dbReference type="EnsemblMetazoa" id="CLYHEMP011945.1"/>
    </source>
</evidence>
<evidence type="ECO:0000256" key="1">
    <source>
        <dbReference type="PROSITE-ProRule" id="PRU01211"/>
    </source>
</evidence>
<organism evidence="5 6">
    <name type="scientific">Clytia hemisphaerica</name>
    <dbReference type="NCBI Taxonomy" id="252671"/>
    <lineage>
        <taxon>Eukaryota</taxon>
        <taxon>Metazoa</taxon>
        <taxon>Cnidaria</taxon>
        <taxon>Hydrozoa</taxon>
        <taxon>Hydroidolina</taxon>
        <taxon>Leptothecata</taxon>
        <taxon>Obeliida</taxon>
        <taxon>Clytiidae</taxon>
        <taxon>Clytia</taxon>
    </lineage>
</organism>
<reference evidence="5" key="1">
    <citation type="submission" date="2021-01" db="UniProtKB">
        <authorList>
            <consortium name="EnsemblMetazoa"/>
        </authorList>
    </citation>
    <scope>IDENTIFICATION</scope>
</reference>
<evidence type="ECO:0000256" key="3">
    <source>
        <dbReference type="SAM" id="MobiDB-lite"/>
    </source>
</evidence>
<dbReference type="GO" id="GO:0008270">
    <property type="term" value="F:zinc ion binding"/>
    <property type="evidence" value="ECO:0007669"/>
    <property type="project" value="UniProtKB-UniRule"/>
</dbReference>
<keyword evidence="1 2" id="KW-0862">Zinc</keyword>
<feature type="domain" description="Peptidase M12A" evidence="4">
    <location>
        <begin position="181"/>
        <end position="398"/>
    </location>
</feature>
<feature type="binding site" evidence="1">
    <location>
        <position position="296"/>
    </location>
    <ligand>
        <name>Zn(2+)</name>
        <dbReference type="ChEBI" id="CHEBI:29105"/>
        <note>catalytic</note>
    </ligand>
</feature>
<feature type="region of interest" description="Disordered" evidence="3">
    <location>
        <begin position="1"/>
        <end position="38"/>
    </location>
</feature>
<dbReference type="PRINTS" id="PR00480">
    <property type="entry name" value="ASTACIN"/>
</dbReference>
<dbReference type="SMART" id="SM00235">
    <property type="entry name" value="ZnMc"/>
    <property type="match status" value="1"/>
</dbReference>
<proteinExistence type="predicted"/>
<dbReference type="PANTHER" id="PTHR10127:SF850">
    <property type="entry name" value="METALLOENDOPEPTIDASE"/>
    <property type="match status" value="1"/>
</dbReference>
<sequence>MDMEEAKKESKDFSESRQHQCSSTTKTTSRQPKKTSLGLMQKILSTNKALKAKQRTKKKTSKICFVEVKRCSKTGERIYKPKRQRLNTENKKSNNKIPEPSNEVSFQDEFMEEQLDGTDSGNDANDIEDNVEPMILTTDGLPRFQDSQLSFPIDRIKRYLEIATTREYQSVEQRELRRSKRHVLEQVHRWPNKLIPYHIWTQPGKGSFQANGDSYNKIREVMKSIEDVSCLKFKELSYQQINKMEEQSYLKIFAAQDSECRTVSPGYGLGSAVFLKDIDLNSSDDEHCMSTRVILHELFHVFGFLHEHQRDDSQLFVKVLTENIEEEHKDEFLVRKEIRKSRNLGSYDRKSIMQYKNKEFSKNGKNTMVWKEDETLELGGDELSKQDIIKLNTYYKCPNVPTLKPYADQEELCLPSFCVGKADGFYPHHTNSHMYIKCTNQKPSCQPCYPTNFVFVKRCGICMANKAENCKVEQNCPKDLCKGKSNGLFLHVHLKNIYVNCYFERNFGCYECPDEHEFDDVEKKCVWKPNLELD</sequence>
<feature type="compositionally biased region" description="Basic and acidic residues" evidence="3">
    <location>
        <begin position="1"/>
        <end position="18"/>
    </location>
</feature>
<dbReference type="OrthoDB" id="291007at2759"/>
<dbReference type="EC" id="3.4.24.-" evidence="2"/>
<dbReference type="InterPro" id="IPR036508">
    <property type="entry name" value="Chitin-bd_dom_sf"/>
</dbReference>
<dbReference type="GO" id="GO:0006508">
    <property type="term" value="P:proteolysis"/>
    <property type="evidence" value="ECO:0007669"/>
    <property type="project" value="UniProtKB-KW"/>
</dbReference>
<comment type="caution">
    <text evidence="1">Lacks conserved residue(s) required for the propagation of feature annotation.</text>
</comment>
<dbReference type="SUPFAM" id="SSF57625">
    <property type="entry name" value="Invertebrate chitin-binding proteins"/>
    <property type="match status" value="1"/>
</dbReference>
<feature type="binding site" evidence="1">
    <location>
        <position position="306"/>
    </location>
    <ligand>
        <name>Zn(2+)</name>
        <dbReference type="ChEBI" id="CHEBI:29105"/>
        <note>catalytic</note>
    </ligand>
</feature>
<comment type="cofactor">
    <cofactor evidence="1 2">
        <name>Zn(2+)</name>
        <dbReference type="ChEBI" id="CHEBI:29105"/>
    </cofactor>
    <text evidence="1 2">Binds 1 zinc ion per subunit.</text>
</comment>
<dbReference type="SUPFAM" id="SSF55486">
    <property type="entry name" value="Metalloproteases ('zincins'), catalytic domain"/>
    <property type="match status" value="1"/>
</dbReference>
<dbReference type="PROSITE" id="PS51864">
    <property type="entry name" value="ASTACIN"/>
    <property type="match status" value="1"/>
</dbReference>
<dbReference type="GO" id="GO:0004222">
    <property type="term" value="F:metalloendopeptidase activity"/>
    <property type="evidence" value="ECO:0007669"/>
    <property type="project" value="UniProtKB-UniRule"/>
</dbReference>
<keyword evidence="1 2" id="KW-0378">Hydrolase</keyword>
<evidence type="ECO:0000313" key="6">
    <source>
        <dbReference type="Proteomes" id="UP000594262"/>
    </source>
</evidence>
<dbReference type="InterPro" id="IPR001506">
    <property type="entry name" value="Peptidase_M12A"/>
</dbReference>
<keyword evidence="1 2" id="KW-0479">Metal-binding</keyword>
<dbReference type="InterPro" id="IPR024079">
    <property type="entry name" value="MetalloPept_cat_dom_sf"/>
</dbReference>
<dbReference type="GO" id="GO:0008061">
    <property type="term" value="F:chitin binding"/>
    <property type="evidence" value="ECO:0007669"/>
    <property type="project" value="InterPro"/>
</dbReference>
<accession>A0A7M5WSX5</accession>
<dbReference type="Gene3D" id="3.40.390.10">
    <property type="entry name" value="Collagenase (Catalytic Domain)"/>
    <property type="match status" value="1"/>
</dbReference>
<dbReference type="GeneID" id="136823681"/>
<feature type="active site" evidence="1">
    <location>
        <position position="297"/>
    </location>
</feature>
<dbReference type="Proteomes" id="UP000594262">
    <property type="component" value="Unplaced"/>
</dbReference>
<evidence type="ECO:0000259" key="4">
    <source>
        <dbReference type="PROSITE" id="PS51864"/>
    </source>
</evidence>
<dbReference type="InterPro" id="IPR006026">
    <property type="entry name" value="Peptidase_Metallo"/>
</dbReference>
<feature type="compositionally biased region" description="Polar residues" evidence="3">
    <location>
        <begin position="19"/>
        <end position="30"/>
    </location>
</feature>
<name>A0A7M5WSX5_9CNID</name>
<dbReference type="EnsemblMetazoa" id="CLYHEMT011945.1">
    <property type="protein sequence ID" value="CLYHEMP011945.1"/>
    <property type="gene ID" value="CLYHEMG011945"/>
</dbReference>
<protein>
    <recommendedName>
        <fullName evidence="2">Metalloendopeptidase</fullName>
        <ecNumber evidence="2">3.4.24.-</ecNumber>
    </recommendedName>
</protein>
<feature type="binding site" evidence="1">
    <location>
        <position position="300"/>
    </location>
    <ligand>
        <name>Zn(2+)</name>
        <dbReference type="ChEBI" id="CHEBI:29105"/>
        <note>catalytic</note>
    </ligand>
</feature>
<feature type="region of interest" description="Disordered" evidence="3">
    <location>
        <begin position="78"/>
        <end position="105"/>
    </location>
</feature>
<dbReference type="PANTHER" id="PTHR10127">
    <property type="entry name" value="DISCOIDIN, CUB, EGF, LAMININ , AND ZINC METALLOPROTEASE DOMAIN CONTAINING"/>
    <property type="match status" value="1"/>
</dbReference>
<keyword evidence="6" id="KW-1185">Reference proteome</keyword>
<keyword evidence="1 2" id="KW-0482">Metalloprotease</keyword>
<dbReference type="RefSeq" id="XP_066935950.1">
    <property type="nucleotide sequence ID" value="XM_067079849.1"/>
</dbReference>
<dbReference type="Pfam" id="PF01400">
    <property type="entry name" value="Astacin"/>
    <property type="match status" value="1"/>
</dbReference>
<dbReference type="AlphaFoldDB" id="A0A7M5WSX5"/>